<keyword evidence="1" id="KW-0175">Coiled coil</keyword>
<gene>
    <name evidence="4" type="ORF">D4739_03070</name>
</gene>
<evidence type="ECO:0000256" key="1">
    <source>
        <dbReference type="SAM" id="Coils"/>
    </source>
</evidence>
<accession>A0A3A5H613</accession>
<protein>
    <submittedName>
        <fullName evidence="4">Septum formation initiator family protein</fullName>
    </submittedName>
</protein>
<dbReference type="EMBL" id="QYRP01000002">
    <property type="protein sequence ID" value="RJS45298.1"/>
    <property type="molecule type" value="Genomic_DNA"/>
</dbReference>
<comment type="caution">
    <text evidence="4">The sequence shown here is derived from an EMBL/GenBank/DDBJ whole genome shotgun (WGS) entry which is preliminary data.</text>
</comment>
<organism evidence="4 5">
    <name type="scientific">Nocardioides cavernaquae</name>
    <dbReference type="NCBI Taxonomy" id="2321396"/>
    <lineage>
        <taxon>Bacteria</taxon>
        <taxon>Bacillati</taxon>
        <taxon>Actinomycetota</taxon>
        <taxon>Actinomycetes</taxon>
        <taxon>Propionibacteriales</taxon>
        <taxon>Nocardioidaceae</taxon>
        <taxon>Nocardioides</taxon>
    </lineage>
</organism>
<feature type="coiled-coil region" evidence="1">
    <location>
        <begin position="79"/>
        <end position="106"/>
    </location>
</feature>
<dbReference type="OrthoDB" id="5187715at2"/>
<proteinExistence type="predicted"/>
<feature type="transmembrane region" description="Helical" evidence="3">
    <location>
        <begin position="51"/>
        <end position="73"/>
    </location>
</feature>
<name>A0A3A5H613_9ACTN</name>
<evidence type="ECO:0000256" key="3">
    <source>
        <dbReference type="SAM" id="Phobius"/>
    </source>
</evidence>
<evidence type="ECO:0000313" key="4">
    <source>
        <dbReference type="EMBL" id="RJS45298.1"/>
    </source>
</evidence>
<keyword evidence="3" id="KW-0812">Transmembrane</keyword>
<dbReference type="Pfam" id="PF04977">
    <property type="entry name" value="DivIC"/>
    <property type="match status" value="1"/>
</dbReference>
<feature type="compositionally biased region" description="Polar residues" evidence="2">
    <location>
        <begin position="1"/>
        <end position="10"/>
    </location>
</feature>
<feature type="region of interest" description="Disordered" evidence="2">
    <location>
        <begin position="1"/>
        <end position="25"/>
    </location>
</feature>
<evidence type="ECO:0000313" key="5">
    <source>
        <dbReference type="Proteomes" id="UP000276542"/>
    </source>
</evidence>
<keyword evidence="3" id="KW-1133">Transmembrane helix</keyword>
<evidence type="ECO:0000256" key="2">
    <source>
        <dbReference type="SAM" id="MobiDB-lite"/>
    </source>
</evidence>
<dbReference type="Proteomes" id="UP000276542">
    <property type="component" value="Unassembled WGS sequence"/>
</dbReference>
<keyword evidence="3" id="KW-0472">Membrane</keyword>
<reference evidence="5" key="1">
    <citation type="submission" date="2018-09" db="EMBL/GenBank/DDBJ databases">
        <authorList>
            <person name="Zhu H."/>
        </authorList>
    </citation>
    <scope>NUCLEOTIDE SEQUENCE [LARGE SCALE GENOMIC DNA]</scope>
    <source>
        <strain evidence="5">K1W22B-1</strain>
    </source>
</reference>
<dbReference type="AlphaFoldDB" id="A0A3A5H613"/>
<dbReference type="InterPro" id="IPR007060">
    <property type="entry name" value="FtsL/DivIC"/>
</dbReference>
<keyword evidence="5" id="KW-1185">Reference proteome</keyword>
<sequence>MATQRRTPSRGQAGPGRSTGPSMPGARTTLRAAAAAASVANRERPRITKRAVILLLVVAMLAVSWASSFRAWFQQRAEMDDLRSQIAQTQAEIEDLRGEKRRYSDDAYVKQQARLRFGYVMPGEESFQALDENGEPIGAVEELADPGNLPGQVPVAWYETAWESVEAAGDNKEAR</sequence>